<organism evidence="1 2">
    <name type="scientific">Kickxella alabastrina</name>
    <dbReference type="NCBI Taxonomy" id="61397"/>
    <lineage>
        <taxon>Eukaryota</taxon>
        <taxon>Fungi</taxon>
        <taxon>Fungi incertae sedis</taxon>
        <taxon>Zoopagomycota</taxon>
        <taxon>Kickxellomycotina</taxon>
        <taxon>Kickxellomycetes</taxon>
        <taxon>Kickxellales</taxon>
        <taxon>Kickxellaceae</taxon>
        <taxon>Kickxella</taxon>
    </lineage>
</organism>
<proteinExistence type="predicted"/>
<dbReference type="EMBL" id="JANBPG010001112">
    <property type="protein sequence ID" value="KAJ1891736.1"/>
    <property type="molecule type" value="Genomic_DNA"/>
</dbReference>
<dbReference type="Proteomes" id="UP001150581">
    <property type="component" value="Unassembled WGS sequence"/>
</dbReference>
<comment type="caution">
    <text evidence="1">The sequence shown here is derived from an EMBL/GenBank/DDBJ whole genome shotgun (WGS) entry which is preliminary data.</text>
</comment>
<accession>A0ACC1IBI2</accession>
<reference evidence="1" key="1">
    <citation type="submission" date="2022-07" db="EMBL/GenBank/DDBJ databases">
        <title>Phylogenomic reconstructions and comparative analyses of Kickxellomycotina fungi.</title>
        <authorList>
            <person name="Reynolds N.K."/>
            <person name="Stajich J.E."/>
            <person name="Barry K."/>
            <person name="Grigoriev I.V."/>
            <person name="Crous P."/>
            <person name="Smith M.E."/>
        </authorList>
    </citation>
    <scope>NUCLEOTIDE SEQUENCE</scope>
    <source>
        <strain evidence="1">Benny 63K</strain>
    </source>
</reference>
<name>A0ACC1IBI2_9FUNG</name>
<gene>
    <name evidence="1" type="ORF">LPJ66_006752</name>
</gene>
<protein>
    <submittedName>
        <fullName evidence="1">Uncharacterized protein</fullName>
    </submittedName>
</protein>
<keyword evidence="2" id="KW-1185">Reference proteome</keyword>
<sequence length="527" mass="56222">MGDSSGRRGEFQLPSIKTLTGSSPPRPVVTQGANIPGYPTSASSVTAAAEKQSHYEHPAYQHPTRNQLPAHYPTHQQQQQQQPRVVSPVQGNVGYVGQTKHAYYSGPPPPPQAQQQSLPPTPASQHQQHGYIYHGYGREGPGSAPAHMHSEGYRSSAYAYGHQGHASHPGHAGYPAGAATEPGQGQGSVEMAGMARAQQAHARAQYLPHTPVLQATFRRSHHAYSNPSPTAAVATTPTSANVPFHDSSSMLDETYIHPQPALRAAYQVPKHPAVRPASPYPPPPPQPHPPVPLHAPSSTAFPITGPPPPPAPLYNRGSHPTEHSASLADLGSDWDSEEGPPGDADEALLRRRKRNAQSAARLRERRKTREQELSASCSKLETQISRLQVELEDEKRKAMLELQQGSGGGMRGTKRAWSGTVDGVAAAVAATAVSGDSSAGAAVDSGFAAAAAAVAAVEEHGDFGAKRRRPLKELDQVRLGDLKGKIETLGRLNQQVCVNLGVLRQEIHRISGAIVLQKDRWAGVPMQ</sequence>
<evidence type="ECO:0000313" key="2">
    <source>
        <dbReference type="Proteomes" id="UP001150581"/>
    </source>
</evidence>
<evidence type="ECO:0000313" key="1">
    <source>
        <dbReference type="EMBL" id="KAJ1891736.1"/>
    </source>
</evidence>